<dbReference type="FunFam" id="1.10.630.10:FF:000238">
    <property type="entry name" value="Cytochrome P450 2A6"/>
    <property type="match status" value="1"/>
</dbReference>
<feature type="transmembrane region" description="Helical" evidence="13">
    <location>
        <begin position="355"/>
        <end position="376"/>
    </location>
</feature>
<keyword evidence="5" id="KW-0349">Heme</keyword>
<feature type="transmembrane region" description="Helical" evidence="13">
    <location>
        <begin position="6"/>
        <end position="23"/>
    </location>
</feature>
<keyword evidence="11" id="KW-0503">Monooxygenase</keyword>
<dbReference type="GO" id="GO:0019373">
    <property type="term" value="P:epoxygenase P450 pathway"/>
    <property type="evidence" value="ECO:0007669"/>
    <property type="project" value="TreeGrafter"/>
</dbReference>
<proteinExistence type="inferred from homology"/>
<evidence type="ECO:0000256" key="4">
    <source>
        <dbReference type="ARBA" id="ARBA00010617"/>
    </source>
</evidence>
<evidence type="ECO:0000256" key="10">
    <source>
        <dbReference type="ARBA" id="ARBA00023004"/>
    </source>
</evidence>
<sequence>MDSAGLGTLIIVLITCLFIYITWNATYRNRNLPPGPTPLPLIGNLLQIKWGQLANSLMKYRNQYGSIYTVYFGTRPIIVLCGYETVKEALVDRGEEFAGRGRIPPIEKLTQGYGISLTNGERWRQLRTFTFKSLREFGFGKKTFEEKVQVEAKSVVEELKLLKGKSLDVTRLFMDALSNVLFSIIFGNRYEYKDERFVKFLAVVEETFHIMSCPWGQLHAILPGVMDYIPGPHQQIPSISKELISFIRDRIKVHEKTLNPDAPRDFIDVFLIKMEKEKNDPNTDFIEMNLIMIIHNLFIAGIEAVTATLRHGMLITLKYPEIQGVNLIMGVGAGDFPDSVQSLYCCLRVRVIQSLFGVCLIMVGLVCVGLSSRFVACPQFCHQMSCLFLLHI</sequence>
<dbReference type="PANTHER" id="PTHR24300:SF393">
    <property type="entry name" value="CYTOCHROME P450 2A6"/>
    <property type="match status" value="1"/>
</dbReference>
<evidence type="ECO:0000256" key="2">
    <source>
        <dbReference type="ARBA" id="ARBA00004174"/>
    </source>
</evidence>
<evidence type="ECO:0000256" key="9">
    <source>
        <dbReference type="ARBA" id="ARBA00023002"/>
    </source>
</evidence>
<comment type="cofactor">
    <cofactor evidence="1">
        <name>heme</name>
        <dbReference type="ChEBI" id="CHEBI:30413"/>
    </cofactor>
</comment>
<dbReference type="GO" id="GO:0020037">
    <property type="term" value="F:heme binding"/>
    <property type="evidence" value="ECO:0007669"/>
    <property type="project" value="InterPro"/>
</dbReference>
<evidence type="ECO:0000256" key="8">
    <source>
        <dbReference type="ARBA" id="ARBA00022848"/>
    </source>
</evidence>
<evidence type="ECO:0000256" key="6">
    <source>
        <dbReference type="ARBA" id="ARBA00022723"/>
    </source>
</evidence>
<dbReference type="InterPro" id="IPR050182">
    <property type="entry name" value="Cytochrome_P450_fam2"/>
</dbReference>
<accession>A0AAD1T1D4</accession>
<keyword evidence="13" id="KW-0812">Transmembrane</keyword>
<comment type="similarity">
    <text evidence="4">Belongs to the cytochrome P450 family.</text>
</comment>
<keyword evidence="13" id="KW-1133">Transmembrane helix</keyword>
<keyword evidence="8" id="KW-0492">Microsome</keyword>
<keyword evidence="7" id="KW-0256">Endoplasmic reticulum</keyword>
<dbReference type="Pfam" id="PF00067">
    <property type="entry name" value="p450"/>
    <property type="match status" value="1"/>
</dbReference>
<keyword evidence="12 13" id="KW-0472">Membrane</keyword>
<evidence type="ECO:0000256" key="7">
    <source>
        <dbReference type="ARBA" id="ARBA00022824"/>
    </source>
</evidence>
<dbReference type="PANTHER" id="PTHR24300">
    <property type="entry name" value="CYTOCHROME P450 508A4-RELATED"/>
    <property type="match status" value="1"/>
</dbReference>
<dbReference type="InterPro" id="IPR036396">
    <property type="entry name" value="Cyt_P450_sf"/>
</dbReference>
<dbReference type="Proteomes" id="UP001295444">
    <property type="component" value="Chromosome 09"/>
</dbReference>
<dbReference type="PRINTS" id="PR00463">
    <property type="entry name" value="EP450I"/>
</dbReference>
<dbReference type="GO" id="GO:0005789">
    <property type="term" value="C:endoplasmic reticulum membrane"/>
    <property type="evidence" value="ECO:0007669"/>
    <property type="project" value="UniProtKB-SubCell"/>
</dbReference>
<evidence type="ECO:0000256" key="12">
    <source>
        <dbReference type="ARBA" id="ARBA00023136"/>
    </source>
</evidence>
<dbReference type="InterPro" id="IPR001128">
    <property type="entry name" value="Cyt_P450"/>
</dbReference>
<dbReference type="GO" id="GO:0016712">
    <property type="term" value="F:oxidoreductase activity, acting on paired donors, with incorporation or reduction of molecular oxygen, reduced flavin or flavoprotein as one donor, and incorporation of one atom of oxygen"/>
    <property type="evidence" value="ECO:0007669"/>
    <property type="project" value="TreeGrafter"/>
</dbReference>
<keyword evidence="10" id="KW-0408">Iron</keyword>
<dbReference type="AlphaFoldDB" id="A0AAD1T1D4"/>
<dbReference type="GO" id="GO:0008392">
    <property type="term" value="F:arachidonate epoxygenase activity"/>
    <property type="evidence" value="ECO:0007669"/>
    <property type="project" value="TreeGrafter"/>
</dbReference>
<evidence type="ECO:0000256" key="3">
    <source>
        <dbReference type="ARBA" id="ARBA00004406"/>
    </source>
</evidence>
<reference evidence="14" key="1">
    <citation type="submission" date="2022-03" db="EMBL/GenBank/DDBJ databases">
        <authorList>
            <person name="Alioto T."/>
            <person name="Alioto T."/>
            <person name="Gomez Garrido J."/>
        </authorList>
    </citation>
    <scope>NUCLEOTIDE SEQUENCE</scope>
</reference>
<dbReference type="InterPro" id="IPR002401">
    <property type="entry name" value="Cyt_P450_E_grp-I"/>
</dbReference>
<comment type="subcellular location">
    <subcellularLocation>
        <location evidence="3">Endoplasmic reticulum membrane</location>
        <topology evidence="3">Peripheral membrane protein</topology>
    </subcellularLocation>
    <subcellularLocation>
        <location evidence="2">Microsome membrane</location>
        <topology evidence="2">Peripheral membrane protein</topology>
    </subcellularLocation>
</comment>
<gene>
    <name evidence="14" type="ORF">PECUL_23A025416</name>
</gene>
<dbReference type="SUPFAM" id="SSF48264">
    <property type="entry name" value="Cytochrome P450"/>
    <property type="match status" value="1"/>
</dbReference>
<dbReference type="GO" id="GO:0006805">
    <property type="term" value="P:xenobiotic metabolic process"/>
    <property type="evidence" value="ECO:0007669"/>
    <property type="project" value="TreeGrafter"/>
</dbReference>
<protein>
    <submittedName>
        <fullName evidence="14">Cytochrome P450 2G1-like</fullName>
    </submittedName>
</protein>
<keyword evidence="9" id="KW-0560">Oxidoreductase</keyword>
<dbReference type="Gene3D" id="1.10.630.10">
    <property type="entry name" value="Cytochrome P450"/>
    <property type="match status" value="1"/>
</dbReference>
<evidence type="ECO:0000256" key="11">
    <source>
        <dbReference type="ARBA" id="ARBA00023033"/>
    </source>
</evidence>
<dbReference type="EMBL" id="OW240920">
    <property type="protein sequence ID" value="CAH2314096.1"/>
    <property type="molecule type" value="Genomic_DNA"/>
</dbReference>
<organism evidence="14 15">
    <name type="scientific">Pelobates cultripes</name>
    <name type="common">Western spadefoot toad</name>
    <dbReference type="NCBI Taxonomy" id="61616"/>
    <lineage>
        <taxon>Eukaryota</taxon>
        <taxon>Metazoa</taxon>
        <taxon>Chordata</taxon>
        <taxon>Craniata</taxon>
        <taxon>Vertebrata</taxon>
        <taxon>Euteleostomi</taxon>
        <taxon>Amphibia</taxon>
        <taxon>Batrachia</taxon>
        <taxon>Anura</taxon>
        <taxon>Pelobatoidea</taxon>
        <taxon>Pelobatidae</taxon>
        <taxon>Pelobates</taxon>
    </lineage>
</organism>
<evidence type="ECO:0000256" key="13">
    <source>
        <dbReference type="SAM" id="Phobius"/>
    </source>
</evidence>
<keyword evidence="15" id="KW-1185">Reference proteome</keyword>
<evidence type="ECO:0000313" key="14">
    <source>
        <dbReference type="EMBL" id="CAH2314096.1"/>
    </source>
</evidence>
<dbReference type="GO" id="GO:0005506">
    <property type="term" value="F:iron ion binding"/>
    <property type="evidence" value="ECO:0007669"/>
    <property type="project" value="InterPro"/>
</dbReference>
<evidence type="ECO:0000256" key="1">
    <source>
        <dbReference type="ARBA" id="ARBA00001971"/>
    </source>
</evidence>
<evidence type="ECO:0000256" key="5">
    <source>
        <dbReference type="ARBA" id="ARBA00022617"/>
    </source>
</evidence>
<keyword evidence="6" id="KW-0479">Metal-binding</keyword>
<evidence type="ECO:0000313" key="15">
    <source>
        <dbReference type="Proteomes" id="UP001295444"/>
    </source>
</evidence>
<name>A0AAD1T1D4_PELCU</name>